<keyword evidence="3" id="KW-0804">Transcription</keyword>
<dbReference type="SMART" id="SM00895">
    <property type="entry name" value="FCD"/>
    <property type="match status" value="1"/>
</dbReference>
<reference evidence="5 6" key="1">
    <citation type="submission" date="2011-04" db="EMBL/GenBank/DDBJ databases">
        <title>The Genome Sequence of Clostridium citroniae WAL-19142.</title>
        <authorList>
            <consortium name="The Broad Institute Genome Sequencing Platform"/>
            <person name="Earl A."/>
            <person name="Ward D."/>
            <person name="Feldgarden M."/>
            <person name="Gevers D."/>
            <person name="Warren Y.A."/>
            <person name="Tyrrell K.L."/>
            <person name="Citron D.M."/>
            <person name="Goldstein E.J."/>
            <person name="Daigneault M."/>
            <person name="Allen-Vercoe E."/>
            <person name="Young S.K."/>
            <person name="Zeng Q."/>
            <person name="Gargeya S."/>
            <person name="Fitzgerald M."/>
            <person name="Haas B."/>
            <person name="Abouelleil A."/>
            <person name="Alvarado L."/>
            <person name="Arachchi H.M."/>
            <person name="Berlin A."/>
            <person name="Brown A."/>
            <person name="Chapman S.B."/>
            <person name="Chen Z."/>
            <person name="Dunbar C."/>
            <person name="Freedman E."/>
            <person name="Gearin G."/>
            <person name="Gellesch M."/>
            <person name="Goldberg J."/>
            <person name="Griggs A."/>
            <person name="Gujja S."/>
            <person name="Heilman E.R."/>
            <person name="Heiman D."/>
            <person name="Howarth C."/>
            <person name="Larson L."/>
            <person name="Lui A."/>
            <person name="MacDonald P.J."/>
            <person name="Mehta T."/>
            <person name="Montmayeur A."/>
            <person name="Murphy C."/>
            <person name="Neiman D."/>
            <person name="Pearson M."/>
            <person name="Priest M."/>
            <person name="Roberts A."/>
            <person name="Saif S."/>
            <person name="Shea T."/>
            <person name="Shenoy N."/>
            <person name="Sisk P."/>
            <person name="Stolte C."/>
            <person name="Sykes S."/>
            <person name="White J."/>
            <person name="Yandava C."/>
            <person name="Wortman J."/>
            <person name="Nusbaum C."/>
            <person name="Birren B."/>
        </authorList>
    </citation>
    <scope>NUCLEOTIDE SEQUENCE [LARGE SCALE GENOMIC DNA]</scope>
    <source>
        <strain evidence="5 6">WAL-19142</strain>
    </source>
</reference>
<dbReference type="PANTHER" id="PTHR43537">
    <property type="entry name" value="TRANSCRIPTIONAL REGULATOR, GNTR FAMILY"/>
    <property type="match status" value="1"/>
</dbReference>
<dbReference type="PRINTS" id="PR00035">
    <property type="entry name" value="HTHGNTR"/>
</dbReference>
<feature type="domain" description="HTH gntR-type" evidence="4">
    <location>
        <begin position="13"/>
        <end position="81"/>
    </location>
</feature>
<comment type="caution">
    <text evidence="5">The sequence shown here is derived from an EMBL/GenBank/DDBJ whole genome shotgun (WGS) entry which is preliminary data.</text>
</comment>
<dbReference type="Gene3D" id="1.10.10.10">
    <property type="entry name" value="Winged helix-like DNA-binding domain superfamily/Winged helix DNA-binding domain"/>
    <property type="match status" value="1"/>
</dbReference>
<dbReference type="PANTHER" id="PTHR43537:SF43">
    <property type="entry name" value="GNTR-FAMILY TRANSCRIPTIONAL REGULATOR"/>
    <property type="match status" value="1"/>
</dbReference>
<evidence type="ECO:0000256" key="3">
    <source>
        <dbReference type="ARBA" id="ARBA00023163"/>
    </source>
</evidence>
<dbReference type="InterPro" id="IPR036390">
    <property type="entry name" value="WH_DNA-bd_sf"/>
</dbReference>
<dbReference type="PROSITE" id="PS50949">
    <property type="entry name" value="HTH_GNTR"/>
    <property type="match status" value="1"/>
</dbReference>
<dbReference type="InterPro" id="IPR008920">
    <property type="entry name" value="TF_FadR/GntR_C"/>
</dbReference>
<dbReference type="Proteomes" id="UP000037392">
    <property type="component" value="Unassembled WGS sequence"/>
</dbReference>
<dbReference type="GeneID" id="93164070"/>
<dbReference type="GO" id="GO:0003700">
    <property type="term" value="F:DNA-binding transcription factor activity"/>
    <property type="evidence" value="ECO:0007669"/>
    <property type="project" value="InterPro"/>
</dbReference>
<dbReference type="OrthoDB" id="1972820at2"/>
<dbReference type="InterPro" id="IPR011711">
    <property type="entry name" value="GntR_C"/>
</dbReference>
<keyword evidence="2" id="KW-0238">DNA-binding</keyword>
<proteinExistence type="predicted"/>
<dbReference type="GO" id="GO:0003677">
    <property type="term" value="F:DNA binding"/>
    <property type="evidence" value="ECO:0007669"/>
    <property type="project" value="UniProtKB-KW"/>
</dbReference>
<dbReference type="InterPro" id="IPR036388">
    <property type="entry name" value="WH-like_DNA-bd_sf"/>
</dbReference>
<dbReference type="EMBL" id="ADLK01000020">
    <property type="protein sequence ID" value="KMW19673.1"/>
    <property type="molecule type" value="Genomic_DNA"/>
</dbReference>
<dbReference type="SMART" id="SM00345">
    <property type="entry name" value="HTH_GNTR"/>
    <property type="match status" value="1"/>
</dbReference>
<evidence type="ECO:0000313" key="6">
    <source>
        <dbReference type="Proteomes" id="UP000037392"/>
    </source>
</evidence>
<gene>
    <name evidence="5" type="ORF">HMPREF9470_02413</name>
</gene>
<dbReference type="InterPro" id="IPR000524">
    <property type="entry name" value="Tscrpt_reg_HTH_GntR"/>
</dbReference>
<dbReference type="SUPFAM" id="SSF48008">
    <property type="entry name" value="GntR ligand-binding domain-like"/>
    <property type="match status" value="1"/>
</dbReference>
<dbReference type="Gene3D" id="1.20.120.530">
    <property type="entry name" value="GntR ligand-binding domain-like"/>
    <property type="match status" value="1"/>
</dbReference>
<evidence type="ECO:0000256" key="1">
    <source>
        <dbReference type="ARBA" id="ARBA00023015"/>
    </source>
</evidence>
<dbReference type="SUPFAM" id="SSF46785">
    <property type="entry name" value="Winged helix' DNA-binding domain"/>
    <property type="match status" value="1"/>
</dbReference>
<organism evidence="5 6">
    <name type="scientific">[Clostridium] citroniae WAL-19142</name>
    <dbReference type="NCBI Taxonomy" id="742734"/>
    <lineage>
        <taxon>Bacteria</taxon>
        <taxon>Bacillati</taxon>
        <taxon>Bacillota</taxon>
        <taxon>Clostridia</taxon>
        <taxon>Lachnospirales</taxon>
        <taxon>Lachnospiraceae</taxon>
        <taxon>Enterocloster</taxon>
    </lineage>
</organism>
<evidence type="ECO:0000259" key="4">
    <source>
        <dbReference type="PROSITE" id="PS50949"/>
    </source>
</evidence>
<protein>
    <recommendedName>
        <fullName evidence="4">HTH gntR-type domain-containing protein</fullName>
    </recommendedName>
</protein>
<dbReference type="Pfam" id="PF07729">
    <property type="entry name" value="FCD"/>
    <property type="match status" value="1"/>
</dbReference>
<accession>A0A0J9C3K6</accession>
<name>A0A0J9C3K6_9FIRM</name>
<evidence type="ECO:0000256" key="2">
    <source>
        <dbReference type="ARBA" id="ARBA00023125"/>
    </source>
</evidence>
<dbReference type="AlphaFoldDB" id="A0A0J9C3K6"/>
<keyword evidence="1" id="KW-0805">Transcription regulation</keyword>
<sequence>MAKANGMKNLKSRKLYLQVYDEIKSYIEKNHLMPGDKLPSEMKMCEMLGVSRNVLREAIKSLEITGTVCSTPGVGIVIQEFNTDFFLSNLIYSISDEDQLHKEIEELRRVLELGFAKDAYESITPESLESLTKEAKTMESLFVQIKQSRSSVYGARFAEADASFHKILFQAVDNHLLKSIIEFFWACDRYYKVKTTHSNMELTVEKHLRICNAIKARDYQKYYDAMQFHFNVGYFKR</sequence>
<dbReference type="Pfam" id="PF00392">
    <property type="entry name" value="GntR"/>
    <property type="match status" value="1"/>
</dbReference>
<evidence type="ECO:0000313" key="5">
    <source>
        <dbReference type="EMBL" id="KMW19673.1"/>
    </source>
</evidence>
<dbReference type="RefSeq" id="WP_007866423.1">
    <property type="nucleotide sequence ID" value="NZ_KQ235878.1"/>
</dbReference>
<dbReference type="CDD" id="cd07377">
    <property type="entry name" value="WHTH_GntR"/>
    <property type="match status" value="1"/>
</dbReference>
<dbReference type="PATRIC" id="fig|742734.4.peg.2595"/>